<keyword evidence="3" id="KW-1185">Reference proteome</keyword>
<dbReference type="EMBL" id="CP026246">
    <property type="protein sequence ID" value="AWP00688.1"/>
    <property type="molecule type" value="Genomic_DNA"/>
</dbReference>
<name>A0A2U9B9Q3_SCOMX</name>
<sequence>MDTEFLHALHRQPASLKITRSGETRPCTLELSSGEEDDHQLYPRWRVALSPESVSFLVPSPLCDDVRGKRTGSDSRRAKRHRDGTN</sequence>
<evidence type="ECO:0000256" key="1">
    <source>
        <dbReference type="SAM" id="MobiDB-lite"/>
    </source>
</evidence>
<dbReference type="AlphaFoldDB" id="A0A2U9B9Q3"/>
<organism evidence="2 3">
    <name type="scientific">Scophthalmus maximus</name>
    <name type="common">Turbot</name>
    <name type="synonym">Psetta maxima</name>
    <dbReference type="NCBI Taxonomy" id="52904"/>
    <lineage>
        <taxon>Eukaryota</taxon>
        <taxon>Metazoa</taxon>
        <taxon>Chordata</taxon>
        <taxon>Craniata</taxon>
        <taxon>Vertebrata</taxon>
        <taxon>Euteleostomi</taxon>
        <taxon>Actinopterygii</taxon>
        <taxon>Neopterygii</taxon>
        <taxon>Teleostei</taxon>
        <taxon>Neoteleostei</taxon>
        <taxon>Acanthomorphata</taxon>
        <taxon>Carangaria</taxon>
        <taxon>Pleuronectiformes</taxon>
        <taxon>Pleuronectoidei</taxon>
        <taxon>Scophthalmidae</taxon>
        <taxon>Scophthalmus</taxon>
    </lineage>
</organism>
<gene>
    <name evidence="2" type="ORF">SMAX5B_017020</name>
</gene>
<feature type="compositionally biased region" description="Basic and acidic residues" evidence="1">
    <location>
        <begin position="65"/>
        <end position="76"/>
    </location>
</feature>
<accession>A0A2U9B9Q3</accession>
<evidence type="ECO:0000313" key="2">
    <source>
        <dbReference type="EMBL" id="AWP00688.1"/>
    </source>
</evidence>
<dbReference type="Proteomes" id="UP000246464">
    <property type="component" value="Chromosome 4"/>
</dbReference>
<proteinExistence type="predicted"/>
<reference evidence="2 3" key="1">
    <citation type="submission" date="2017-12" db="EMBL/GenBank/DDBJ databases">
        <title>Integrating genomic resources of turbot (Scophthalmus maximus) in depth evaluation of genetic and physical mapping variation across individuals.</title>
        <authorList>
            <person name="Martinez P."/>
        </authorList>
    </citation>
    <scope>NUCLEOTIDE SEQUENCE [LARGE SCALE GENOMIC DNA]</scope>
</reference>
<protein>
    <submittedName>
        <fullName evidence="2">Uncharacterized protein</fullName>
    </submittedName>
</protein>
<feature type="region of interest" description="Disordered" evidence="1">
    <location>
        <begin position="65"/>
        <end position="86"/>
    </location>
</feature>
<feature type="compositionally biased region" description="Basic residues" evidence="1">
    <location>
        <begin position="77"/>
        <end position="86"/>
    </location>
</feature>
<evidence type="ECO:0000313" key="3">
    <source>
        <dbReference type="Proteomes" id="UP000246464"/>
    </source>
</evidence>